<dbReference type="AlphaFoldDB" id="A0A1Y5TCG8"/>
<accession>A0A1Y5TCG8</accession>
<organism evidence="2 3">
    <name type="scientific">Oceanibacterium hippocampi</name>
    <dbReference type="NCBI Taxonomy" id="745714"/>
    <lineage>
        <taxon>Bacteria</taxon>
        <taxon>Pseudomonadati</taxon>
        <taxon>Pseudomonadota</taxon>
        <taxon>Alphaproteobacteria</taxon>
        <taxon>Sneathiellales</taxon>
        <taxon>Sneathiellaceae</taxon>
        <taxon>Oceanibacterium</taxon>
    </lineage>
</organism>
<dbReference type="Proteomes" id="UP000193200">
    <property type="component" value="Unassembled WGS sequence"/>
</dbReference>
<keyword evidence="3" id="KW-1185">Reference proteome</keyword>
<dbReference type="EMBL" id="FWFR01000002">
    <property type="protein sequence ID" value="SLN57291.1"/>
    <property type="molecule type" value="Genomic_DNA"/>
</dbReference>
<name>A0A1Y5TCG8_9PROT</name>
<sequence length="276" mass="30671">MHESVLVYRGFRFLKIAVLLGIVAIIAYAVDQPLGVPNGGTWLGYTLGTIGALLILWLMWFGMRKRRYYGGANKLQGWLSAHVYLGLALIVVATLHTGFQFGWNLHTLAYALMILVIVSGVFGIYAYARYPRLMTENRHGKTSEQLLRDIAELDEEARSAALTLGDEINAVVLEAANKTKIGGGLGRMLSGEDRNCPTARGLVRVEELAASASGKEATQIRRLAGILSRKNELLRQARRDVRFLALMQIWLYIHVPISFALLAALIAHVIAVFFYW</sequence>
<feature type="transmembrane region" description="Helical" evidence="1">
    <location>
        <begin position="83"/>
        <end position="103"/>
    </location>
</feature>
<evidence type="ECO:0000313" key="3">
    <source>
        <dbReference type="Proteomes" id="UP000193200"/>
    </source>
</evidence>
<evidence type="ECO:0000313" key="2">
    <source>
        <dbReference type="EMBL" id="SLN57291.1"/>
    </source>
</evidence>
<feature type="transmembrane region" description="Helical" evidence="1">
    <location>
        <begin position="42"/>
        <end position="62"/>
    </location>
</feature>
<dbReference type="InParanoid" id="A0A1Y5TCG8"/>
<reference evidence="2 3" key="1">
    <citation type="submission" date="2017-03" db="EMBL/GenBank/DDBJ databases">
        <authorList>
            <person name="Afonso C.L."/>
            <person name="Miller P.J."/>
            <person name="Scott M.A."/>
            <person name="Spackman E."/>
            <person name="Goraichik I."/>
            <person name="Dimitrov K.M."/>
            <person name="Suarez D.L."/>
            <person name="Swayne D.E."/>
        </authorList>
    </citation>
    <scope>NUCLEOTIDE SEQUENCE [LARGE SCALE GENOMIC DNA]</scope>
    <source>
        <strain evidence="2 3">CECT 7691</strain>
    </source>
</reference>
<dbReference type="RefSeq" id="WP_085884450.1">
    <property type="nucleotide sequence ID" value="NZ_FWFR01000002.1"/>
</dbReference>
<keyword evidence="1 2" id="KW-0812">Transmembrane</keyword>
<feature type="transmembrane region" description="Helical" evidence="1">
    <location>
        <begin position="109"/>
        <end position="128"/>
    </location>
</feature>
<feature type="transmembrane region" description="Helical" evidence="1">
    <location>
        <begin position="249"/>
        <end position="275"/>
    </location>
</feature>
<proteinExistence type="predicted"/>
<dbReference type="OrthoDB" id="8533047at2"/>
<gene>
    <name evidence="2" type="ORF">OCH7691_02498</name>
</gene>
<evidence type="ECO:0000256" key="1">
    <source>
        <dbReference type="SAM" id="Phobius"/>
    </source>
</evidence>
<keyword evidence="1" id="KW-1133">Transmembrane helix</keyword>
<keyword evidence="1" id="KW-0472">Membrane</keyword>
<feature type="transmembrane region" description="Helical" evidence="1">
    <location>
        <begin position="12"/>
        <end position="30"/>
    </location>
</feature>
<protein>
    <submittedName>
        <fullName evidence="2">Ferric reductase like transmembrane component</fullName>
    </submittedName>
</protein>